<dbReference type="PANTHER" id="PTHR44942:SF4">
    <property type="entry name" value="METHYLTRANSFERASE TYPE 11 DOMAIN-CONTAINING PROTEIN"/>
    <property type="match status" value="1"/>
</dbReference>
<keyword evidence="4" id="KW-1185">Reference proteome</keyword>
<evidence type="ECO:0000313" key="4">
    <source>
        <dbReference type="Proteomes" id="UP000030816"/>
    </source>
</evidence>
<dbReference type="STRING" id="1081103.A0A0B2X3S6"/>
<dbReference type="SUPFAM" id="SSF53335">
    <property type="entry name" value="S-adenosyl-L-methionine-dependent methyltransferases"/>
    <property type="match status" value="1"/>
</dbReference>
<dbReference type="GO" id="GO:0032259">
    <property type="term" value="P:methylation"/>
    <property type="evidence" value="ECO:0007669"/>
    <property type="project" value="UniProtKB-KW"/>
</dbReference>
<dbReference type="PANTHER" id="PTHR44942">
    <property type="entry name" value="METHYLTRANSF_11 DOMAIN-CONTAINING PROTEIN"/>
    <property type="match status" value="1"/>
</dbReference>
<protein>
    <submittedName>
        <fullName evidence="3">Uncharacterized protein</fullName>
    </submittedName>
</protein>
<dbReference type="Proteomes" id="UP000030816">
    <property type="component" value="Unassembled WGS sequence"/>
</dbReference>
<dbReference type="Gene3D" id="3.40.50.150">
    <property type="entry name" value="Vaccinia Virus protein VP39"/>
    <property type="match status" value="1"/>
</dbReference>
<dbReference type="GeneID" id="63736458"/>
<dbReference type="EMBL" id="AZHE01000003">
    <property type="protein sequence ID" value="KHO00080.1"/>
    <property type="molecule type" value="Genomic_DNA"/>
</dbReference>
<dbReference type="OrthoDB" id="66144at2759"/>
<accession>A0A0B2X3S6</accession>
<gene>
    <name evidence="3" type="ORF">MAM_02003</name>
</gene>
<keyword evidence="2" id="KW-0808">Transferase</keyword>
<dbReference type="GO" id="GO:0008168">
    <property type="term" value="F:methyltransferase activity"/>
    <property type="evidence" value="ECO:0007669"/>
    <property type="project" value="UniProtKB-KW"/>
</dbReference>
<sequence>MPPQQVADAAINGFDNASAYDAHRPSYPAPAVQALLHNLELVKKPNAKIVDLAGGTGKFTELLAAREEHFEIVAVEPLARMRQSLVDKRLENVEAMDGLATRMNLDDGWADAVVAAQVRFTPLQSVYRTGADEYAPQSFHWFANDEALREIRRVLRPGGHFGFVWNIEDCTSPRATPSPGLFLGRSTDHGADNQPAAWAASTAWEGKLKHLIMTLPPDGTHRFRDDTWRDVFERQARDPAPLFTTPVGRDKIPFTVWLTKELLWERIQTLSQVAVLRDADRDAFRASFDGIMSEGDQVWNDKGEVEFHGFTVYGWTSRL</sequence>
<dbReference type="InterPro" id="IPR051052">
    <property type="entry name" value="Diverse_substrate_MTase"/>
</dbReference>
<dbReference type="RefSeq" id="XP_040681145.1">
    <property type="nucleotide sequence ID" value="XM_040820802.1"/>
</dbReference>
<proteinExistence type="predicted"/>
<name>A0A0B2X3S6_METAS</name>
<keyword evidence="1" id="KW-0489">Methyltransferase</keyword>
<dbReference type="InterPro" id="IPR029063">
    <property type="entry name" value="SAM-dependent_MTases_sf"/>
</dbReference>
<evidence type="ECO:0000256" key="1">
    <source>
        <dbReference type="ARBA" id="ARBA00022603"/>
    </source>
</evidence>
<reference evidence="3 4" key="1">
    <citation type="journal article" date="2014" name="Proc. Natl. Acad. Sci. U.S.A.">
        <title>Trajectory and genomic determinants of fungal-pathogen speciation and host adaptation.</title>
        <authorList>
            <person name="Hu X."/>
            <person name="Xiao G."/>
            <person name="Zheng P."/>
            <person name="Shang Y."/>
            <person name="Su Y."/>
            <person name="Zhang X."/>
            <person name="Liu X."/>
            <person name="Zhan S."/>
            <person name="St Leger R.J."/>
            <person name="Wang C."/>
        </authorList>
    </citation>
    <scope>NUCLEOTIDE SEQUENCE [LARGE SCALE GENOMIC DNA]</scope>
    <source>
        <strain evidence="3 4">ARSEF 1941</strain>
    </source>
</reference>
<dbReference type="HOGENOM" id="CLU_049344_4_0_1"/>
<dbReference type="AlphaFoldDB" id="A0A0B2X3S6"/>
<evidence type="ECO:0000256" key="2">
    <source>
        <dbReference type="ARBA" id="ARBA00022679"/>
    </source>
</evidence>
<evidence type="ECO:0000313" key="3">
    <source>
        <dbReference type="EMBL" id="KHO00080.1"/>
    </source>
</evidence>
<comment type="caution">
    <text evidence="3">The sequence shown here is derived from an EMBL/GenBank/DDBJ whole genome shotgun (WGS) entry which is preliminary data.</text>
</comment>
<organism evidence="3 4">
    <name type="scientific">Metarhizium album (strain ARSEF 1941)</name>
    <dbReference type="NCBI Taxonomy" id="1081103"/>
    <lineage>
        <taxon>Eukaryota</taxon>
        <taxon>Fungi</taxon>
        <taxon>Dikarya</taxon>
        <taxon>Ascomycota</taxon>
        <taxon>Pezizomycotina</taxon>
        <taxon>Sordariomycetes</taxon>
        <taxon>Hypocreomycetidae</taxon>
        <taxon>Hypocreales</taxon>
        <taxon>Clavicipitaceae</taxon>
        <taxon>Metarhizium</taxon>
    </lineage>
</organism>
<dbReference type="CDD" id="cd02440">
    <property type="entry name" value="AdoMet_MTases"/>
    <property type="match status" value="1"/>
</dbReference>